<evidence type="ECO:0000256" key="1">
    <source>
        <dbReference type="ARBA" id="ARBA00022801"/>
    </source>
</evidence>
<evidence type="ECO:0000259" key="5">
    <source>
        <dbReference type="SMART" id="SM00849"/>
    </source>
</evidence>
<dbReference type="EMBL" id="JAAFGS010000002">
    <property type="protein sequence ID" value="NGZ74810.1"/>
    <property type="molecule type" value="Genomic_DNA"/>
</dbReference>
<keyword evidence="1" id="KW-0378">Hydrolase</keyword>
<comment type="catalytic activity">
    <reaction evidence="4">
        <text>3',5'-cyclic UMP + H2O = UMP + H(+)</text>
        <dbReference type="Rhea" id="RHEA:70575"/>
        <dbReference type="ChEBI" id="CHEBI:15377"/>
        <dbReference type="ChEBI" id="CHEBI:15378"/>
        <dbReference type="ChEBI" id="CHEBI:57865"/>
        <dbReference type="ChEBI" id="CHEBI:184387"/>
    </reaction>
    <physiologicalReaction direction="left-to-right" evidence="4">
        <dbReference type="Rhea" id="RHEA:70576"/>
    </physiologicalReaction>
</comment>
<comment type="function">
    <text evidence="3">Counteracts the endogenous Pycsar antiviral defense system. Phosphodiesterase that enables metal-dependent hydrolysis of host cyclic nucleotide Pycsar defense signals such as cCMP and cUMP.</text>
</comment>
<comment type="caution">
    <text evidence="6">The sequence shown here is derived from an EMBL/GenBank/DDBJ whole genome shotgun (WGS) entry which is preliminary data.</text>
</comment>
<protein>
    <submittedName>
        <fullName evidence="6">MBL fold metallo-hydrolase</fullName>
    </submittedName>
</protein>
<gene>
    <name evidence="6" type="ORF">GYN08_05715</name>
</gene>
<dbReference type="Pfam" id="PF12706">
    <property type="entry name" value="Lactamase_B_2"/>
    <property type="match status" value="1"/>
</dbReference>
<dbReference type="InterPro" id="IPR050114">
    <property type="entry name" value="UPF0173_UPF0282_UlaG_hydrolase"/>
</dbReference>
<dbReference type="InterPro" id="IPR001279">
    <property type="entry name" value="Metallo-B-lactamas"/>
</dbReference>
<dbReference type="InterPro" id="IPR036866">
    <property type="entry name" value="RibonucZ/Hydroxyglut_hydro"/>
</dbReference>
<evidence type="ECO:0000256" key="3">
    <source>
        <dbReference type="ARBA" id="ARBA00034301"/>
    </source>
</evidence>
<feature type="domain" description="Metallo-beta-lactamase" evidence="5">
    <location>
        <begin position="6"/>
        <end position="203"/>
    </location>
</feature>
<dbReference type="PANTHER" id="PTHR43546">
    <property type="entry name" value="UPF0173 METAL-DEPENDENT HYDROLASE MJ1163-RELATED"/>
    <property type="match status" value="1"/>
</dbReference>
<sequence>MNIKSIRNATLVIEYAGRTFLVDPMLAEQGSYAPFPNSARQDRKNPLVGLPIPIEEIVQGIDAVIVTHLHLDHWDDAAKAALPKDVKLFAQNEGDAAAIRDNGFTNVEILTESTTFKGISLIKTYGEHGRGDILNRTGLVCGVVFKHPDEKTLYVAGDTVWIEAVRRTLETHKPKTIVVNAGDNRFLQGGSLVMDRSDVHEVHRAAPEAQIVCVHMEAVNHWNLSRAELRTFAEEKGMSAFVNVPEDGESYSF</sequence>
<dbReference type="PANTHER" id="PTHR43546:SF9">
    <property type="entry name" value="L-ASCORBATE-6-PHOSPHATE LACTONASE ULAG-RELATED"/>
    <property type="match status" value="1"/>
</dbReference>
<dbReference type="SMART" id="SM00849">
    <property type="entry name" value="Lactamase_B"/>
    <property type="match status" value="1"/>
</dbReference>
<evidence type="ECO:0000256" key="2">
    <source>
        <dbReference type="ARBA" id="ARBA00034221"/>
    </source>
</evidence>
<dbReference type="RefSeq" id="WP_166273149.1">
    <property type="nucleotide sequence ID" value="NZ_JAAFGS010000002.1"/>
</dbReference>
<dbReference type="SUPFAM" id="SSF56281">
    <property type="entry name" value="Metallo-hydrolase/oxidoreductase"/>
    <property type="match status" value="1"/>
</dbReference>
<comment type="catalytic activity">
    <reaction evidence="2">
        <text>3',5'-cyclic CMP + H2O = CMP + H(+)</text>
        <dbReference type="Rhea" id="RHEA:72675"/>
        <dbReference type="ChEBI" id="CHEBI:15377"/>
        <dbReference type="ChEBI" id="CHEBI:15378"/>
        <dbReference type="ChEBI" id="CHEBI:58003"/>
        <dbReference type="ChEBI" id="CHEBI:60377"/>
    </reaction>
    <physiologicalReaction direction="left-to-right" evidence="2">
        <dbReference type="Rhea" id="RHEA:72676"/>
    </physiologicalReaction>
</comment>
<proteinExistence type="predicted"/>
<keyword evidence="7" id="KW-1185">Reference proteome</keyword>
<evidence type="ECO:0000313" key="6">
    <source>
        <dbReference type="EMBL" id="NGZ74810.1"/>
    </source>
</evidence>
<evidence type="ECO:0000256" key="4">
    <source>
        <dbReference type="ARBA" id="ARBA00048505"/>
    </source>
</evidence>
<reference evidence="6 7" key="1">
    <citation type="submission" date="2020-01" db="EMBL/GenBank/DDBJ databases">
        <title>Polyphasic characterisation and genomic insights into a novel alkali tolerant bacterium VR-M41.</title>
        <authorList>
            <person name="Vemuluri V.R."/>
        </authorList>
    </citation>
    <scope>NUCLEOTIDE SEQUENCE [LARGE SCALE GENOMIC DNA]</scope>
    <source>
        <strain evidence="6 7">VR-M41</strain>
    </source>
</reference>
<evidence type="ECO:0000313" key="7">
    <source>
        <dbReference type="Proteomes" id="UP000800303"/>
    </source>
</evidence>
<organism evidence="6 7">
    <name type="scientific">Saccharibacillus alkalitolerans</name>
    <dbReference type="NCBI Taxonomy" id="2705290"/>
    <lineage>
        <taxon>Bacteria</taxon>
        <taxon>Bacillati</taxon>
        <taxon>Bacillota</taxon>
        <taxon>Bacilli</taxon>
        <taxon>Bacillales</taxon>
        <taxon>Paenibacillaceae</taxon>
        <taxon>Saccharibacillus</taxon>
    </lineage>
</organism>
<dbReference type="Gene3D" id="3.60.15.10">
    <property type="entry name" value="Ribonuclease Z/Hydroxyacylglutathione hydrolase-like"/>
    <property type="match status" value="1"/>
</dbReference>
<name>A0ABX0F2W2_9BACL</name>
<dbReference type="Proteomes" id="UP000800303">
    <property type="component" value="Unassembled WGS sequence"/>
</dbReference>
<accession>A0ABX0F2W2</accession>